<evidence type="ECO:0000256" key="6">
    <source>
        <dbReference type="RuleBase" id="RU003915"/>
    </source>
</evidence>
<gene>
    <name evidence="9" type="ORF">CWS31_011855</name>
</gene>
<evidence type="ECO:0000259" key="8">
    <source>
        <dbReference type="PROSITE" id="PS50059"/>
    </source>
</evidence>
<evidence type="ECO:0000256" key="3">
    <source>
        <dbReference type="ARBA" id="ARBA00023110"/>
    </source>
</evidence>
<dbReference type="PROSITE" id="PS51257">
    <property type="entry name" value="PROKAR_LIPOPROTEIN"/>
    <property type="match status" value="1"/>
</dbReference>
<evidence type="ECO:0000256" key="7">
    <source>
        <dbReference type="SAM" id="SignalP"/>
    </source>
</evidence>
<keyword evidence="3 5" id="KW-0697">Rotamase</keyword>
<dbReference type="Pfam" id="PF00254">
    <property type="entry name" value="FKBP_C"/>
    <property type="match status" value="1"/>
</dbReference>
<evidence type="ECO:0000313" key="9">
    <source>
        <dbReference type="EMBL" id="TYK65160.1"/>
    </source>
</evidence>
<accession>A0ABY3MVE0</accession>
<feature type="signal peptide" evidence="7">
    <location>
        <begin position="1"/>
        <end position="17"/>
    </location>
</feature>
<evidence type="ECO:0000256" key="4">
    <source>
        <dbReference type="ARBA" id="ARBA00023235"/>
    </source>
</evidence>
<evidence type="ECO:0000256" key="1">
    <source>
        <dbReference type="ARBA" id="ARBA00000971"/>
    </source>
</evidence>
<dbReference type="SUPFAM" id="SSF54534">
    <property type="entry name" value="FKBP-like"/>
    <property type="match status" value="1"/>
</dbReference>
<keyword evidence="4 5" id="KW-0413">Isomerase</keyword>
<protein>
    <recommendedName>
        <fullName evidence="6">Peptidyl-prolyl cis-trans isomerase</fullName>
        <ecNumber evidence="6">5.2.1.8</ecNumber>
    </recommendedName>
</protein>
<dbReference type="PANTHER" id="PTHR43811:SF19">
    <property type="entry name" value="39 KDA FK506-BINDING NUCLEAR PROTEIN"/>
    <property type="match status" value="1"/>
</dbReference>
<keyword evidence="10" id="KW-1185">Reference proteome</keyword>
<evidence type="ECO:0000313" key="10">
    <source>
        <dbReference type="Proteomes" id="UP000815846"/>
    </source>
</evidence>
<dbReference type="RefSeq" id="WP_101342551.1">
    <property type="nucleotide sequence ID" value="NZ_PJAI02000013.1"/>
</dbReference>
<dbReference type="Proteomes" id="UP000815846">
    <property type="component" value="Unassembled WGS sequence"/>
</dbReference>
<dbReference type="InterPro" id="IPR001179">
    <property type="entry name" value="PPIase_FKBP_dom"/>
</dbReference>
<evidence type="ECO:0000256" key="2">
    <source>
        <dbReference type="ARBA" id="ARBA00006577"/>
    </source>
</evidence>
<comment type="catalytic activity">
    <reaction evidence="1 5 6">
        <text>[protein]-peptidylproline (omega=180) = [protein]-peptidylproline (omega=0)</text>
        <dbReference type="Rhea" id="RHEA:16237"/>
        <dbReference type="Rhea" id="RHEA-COMP:10747"/>
        <dbReference type="Rhea" id="RHEA-COMP:10748"/>
        <dbReference type="ChEBI" id="CHEBI:83833"/>
        <dbReference type="ChEBI" id="CHEBI:83834"/>
        <dbReference type="EC" id="5.2.1.8"/>
    </reaction>
</comment>
<keyword evidence="7" id="KW-0732">Signal</keyword>
<feature type="domain" description="PPIase FKBP-type" evidence="8">
    <location>
        <begin position="70"/>
        <end position="157"/>
    </location>
</feature>
<proteinExistence type="inferred from homology"/>
<feature type="chain" id="PRO_5047350490" description="Peptidyl-prolyl cis-trans isomerase" evidence="7">
    <location>
        <begin position="18"/>
        <end position="160"/>
    </location>
</feature>
<comment type="caution">
    <text evidence="9">The sequence shown here is derived from an EMBL/GenBank/DDBJ whole genome shotgun (WGS) entry which is preliminary data.</text>
</comment>
<comment type="similarity">
    <text evidence="2 6">Belongs to the FKBP-type PPIase family.</text>
</comment>
<dbReference type="InterPro" id="IPR000774">
    <property type="entry name" value="PPIase_FKBP_N"/>
</dbReference>
<organism evidence="9 10">
    <name type="scientific">Colwellia echini</name>
    <dbReference type="NCBI Taxonomy" id="1982103"/>
    <lineage>
        <taxon>Bacteria</taxon>
        <taxon>Pseudomonadati</taxon>
        <taxon>Pseudomonadota</taxon>
        <taxon>Gammaproteobacteria</taxon>
        <taxon>Alteromonadales</taxon>
        <taxon>Colwelliaceae</taxon>
        <taxon>Colwellia</taxon>
    </lineage>
</organism>
<dbReference type="PROSITE" id="PS50059">
    <property type="entry name" value="FKBP_PPIASE"/>
    <property type="match status" value="1"/>
</dbReference>
<name>A0ABY3MVE0_9GAMM</name>
<sequence>MLIRNLFVSLTCTLMFACASSSNSNGGYTQEEINAHWFNMNLKKEGVVETESGLQYKILSKTNDCKPDPDAKITVHYQMMSAKTNKIIDSSYQRGSPDEFQLSKMIKGWREGVPMMNIGETWELYIPPELAYGSKGIPGEIAPNSVLISVVTLIKSRCDD</sequence>
<dbReference type="EMBL" id="PJAI02000013">
    <property type="protein sequence ID" value="TYK65160.1"/>
    <property type="molecule type" value="Genomic_DNA"/>
</dbReference>
<reference evidence="9 10" key="1">
    <citation type="submission" date="2019-08" db="EMBL/GenBank/DDBJ databases">
        <title>Microbe sample from Colwellia echini.</title>
        <authorList>
            <person name="Christiansen L."/>
            <person name="Pathiraja D."/>
            <person name="Schultz-Johansen M."/>
            <person name="Choi I.-G."/>
            <person name="Stougaard P."/>
        </authorList>
    </citation>
    <scope>NUCLEOTIDE SEQUENCE [LARGE SCALE GENOMIC DNA]</scope>
    <source>
        <strain evidence="9 10">A3</strain>
    </source>
</reference>
<dbReference type="PANTHER" id="PTHR43811">
    <property type="entry name" value="FKBP-TYPE PEPTIDYL-PROLYL CIS-TRANS ISOMERASE FKPA"/>
    <property type="match status" value="1"/>
</dbReference>
<evidence type="ECO:0000256" key="5">
    <source>
        <dbReference type="PROSITE-ProRule" id="PRU00277"/>
    </source>
</evidence>
<dbReference type="Gene3D" id="3.10.50.40">
    <property type="match status" value="1"/>
</dbReference>
<dbReference type="EC" id="5.2.1.8" evidence="6"/>
<dbReference type="Pfam" id="PF01346">
    <property type="entry name" value="FKBP_N"/>
    <property type="match status" value="1"/>
</dbReference>
<dbReference type="InterPro" id="IPR046357">
    <property type="entry name" value="PPIase_dom_sf"/>
</dbReference>